<evidence type="ECO:0000256" key="2">
    <source>
        <dbReference type="ARBA" id="ARBA00022748"/>
    </source>
</evidence>
<evidence type="ECO:0000256" key="1">
    <source>
        <dbReference type="ARBA" id="ARBA00004196"/>
    </source>
</evidence>
<dbReference type="Pfam" id="PF14289">
    <property type="entry name" value="DUF4369"/>
    <property type="match status" value="1"/>
</dbReference>
<keyword evidence="7" id="KW-1185">Reference proteome</keyword>
<dbReference type="GO" id="GO:0016491">
    <property type="term" value="F:oxidoreductase activity"/>
    <property type="evidence" value="ECO:0007669"/>
    <property type="project" value="InterPro"/>
</dbReference>
<sequence>MKRKLWLLFPVLLCNLILYARPPKTVNNFILKGAIANRKIHQIWLRYNVNNGKKVRLKTFVKNGSFLFRGFIASPVYAEFFFDNGPHSDLGFNSIFLSPGSMTVSLVKDDTEHTKVSGSVMQDDWYRLRANMPKPDSLFKDYGKWIEQNKQLDYNFIATHPASYLSPYLAADYSHELPLDSAEMFYNAFTTPVKNSYAGKAFLDHILKHKASAAGSMAPLFVKTDINKKQVDLRSFRNKKYVVLYFWASWALYRSNEVRYLNTMYKSYHSKGLEFIALSQDFITKDFREAIVKNGMGKWHNILLSWDPEFHSKYNINSMPPCIAILIDKQGKIIGRYMGEHPKWEKKLDNEGSFNDMKKKLAEVLRK</sequence>
<dbReference type="PROSITE" id="PS51352">
    <property type="entry name" value="THIOREDOXIN_2"/>
    <property type="match status" value="1"/>
</dbReference>
<keyword evidence="2" id="KW-0201">Cytochrome c-type biogenesis</keyword>
<dbReference type="AlphaFoldDB" id="A0A4Q5LM23"/>
<proteinExistence type="predicted"/>
<dbReference type="Proteomes" id="UP000293331">
    <property type="component" value="Unassembled WGS sequence"/>
</dbReference>
<keyword evidence="3" id="KW-1015">Disulfide bond</keyword>
<evidence type="ECO:0000256" key="4">
    <source>
        <dbReference type="ARBA" id="ARBA00023284"/>
    </source>
</evidence>
<dbReference type="Pfam" id="PF08534">
    <property type="entry name" value="Redoxin"/>
    <property type="match status" value="1"/>
</dbReference>
<evidence type="ECO:0000259" key="5">
    <source>
        <dbReference type="PROSITE" id="PS51352"/>
    </source>
</evidence>
<dbReference type="InterPro" id="IPR036249">
    <property type="entry name" value="Thioredoxin-like_sf"/>
</dbReference>
<evidence type="ECO:0000313" key="7">
    <source>
        <dbReference type="Proteomes" id="UP000293331"/>
    </source>
</evidence>
<dbReference type="GO" id="GO:0030313">
    <property type="term" value="C:cell envelope"/>
    <property type="evidence" value="ECO:0007669"/>
    <property type="project" value="UniProtKB-SubCell"/>
</dbReference>
<dbReference type="EMBL" id="SEWG01000004">
    <property type="protein sequence ID" value="RYU90163.1"/>
    <property type="molecule type" value="Genomic_DNA"/>
</dbReference>
<evidence type="ECO:0000313" key="6">
    <source>
        <dbReference type="EMBL" id="RYU90163.1"/>
    </source>
</evidence>
<dbReference type="RefSeq" id="WP_129876820.1">
    <property type="nucleotide sequence ID" value="NZ_SEWG01000004.1"/>
</dbReference>
<comment type="subcellular location">
    <subcellularLocation>
        <location evidence="1">Cell envelope</location>
    </subcellularLocation>
</comment>
<dbReference type="InterPro" id="IPR025380">
    <property type="entry name" value="DUF4369"/>
</dbReference>
<name>A0A4Q5LM23_9SPHI</name>
<dbReference type="PANTHER" id="PTHR42852">
    <property type="entry name" value="THIOL:DISULFIDE INTERCHANGE PROTEIN DSBE"/>
    <property type="match status" value="1"/>
</dbReference>
<comment type="caution">
    <text evidence="6">The sequence shown here is derived from an EMBL/GenBank/DDBJ whole genome shotgun (WGS) entry which is preliminary data.</text>
</comment>
<protein>
    <submittedName>
        <fullName evidence="6">AhpC/TSA family protein</fullName>
    </submittedName>
</protein>
<accession>A0A4Q5LM23</accession>
<evidence type="ECO:0000256" key="3">
    <source>
        <dbReference type="ARBA" id="ARBA00023157"/>
    </source>
</evidence>
<feature type="domain" description="Thioredoxin" evidence="5">
    <location>
        <begin position="212"/>
        <end position="366"/>
    </location>
</feature>
<reference evidence="6 7" key="1">
    <citation type="submission" date="2019-02" db="EMBL/GenBank/DDBJ databases">
        <title>Bacterial novel species Mucilaginibacter sp. 17JY9-4 isolated from soil.</title>
        <authorList>
            <person name="Jung H.-Y."/>
        </authorList>
    </citation>
    <scope>NUCLEOTIDE SEQUENCE [LARGE SCALE GENOMIC DNA]</scope>
    <source>
        <strain evidence="6 7">17JY9-4</strain>
    </source>
</reference>
<organism evidence="6 7">
    <name type="scientific">Mucilaginibacter terrigena</name>
    <dbReference type="NCBI Taxonomy" id="2492395"/>
    <lineage>
        <taxon>Bacteria</taxon>
        <taxon>Pseudomonadati</taxon>
        <taxon>Bacteroidota</taxon>
        <taxon>Sphingobacteriia</taxon>
        <taxon>Sphingobacteriales</taxon>
        <taxon>Sphingobacteriaceae</taxon>
        <taxon>Mucilaginibacter</taxon>
    </lineage>
</organism>
<dbReference type="PANTHER" id="PTHR42852:SF6">
    <property type="entry name" value="THIOL:DISULFIDE INTERCHANGE PROTEIN DSBE"/>
    <property type="match status" value="1"/>
</dbReference>
<dbReference type="CDD" id="cd02966">
    <property type="entry name" value="TlpA_like_family"/>
    <property type="match status" value="1"/>
</dbReference>
<dbReference type="GO" id="GO:0017004">
    <property type="term" value="P:cytochrome complex assembly"/>
    <property type="evidence" value="ECO:0007669"/>
    <property type="project" value="UniProtKB-KW"/>
</dbReference>
<dbReference type="OrthoDB" id="750178at2"/>
<dbReference type="InterPro" id="IPR013766">
    <property type="entry name" value="Thioredoxin_domain"/>
</dbReference>
<gene>
    <name evidence="6" type="ORF">EWM62_11535</name>
</gene>
<keyword evidence="4" id="KW-0676">Redox-active center</keyword>
<dbReference type="InterPro" id="IPR013740">
    <property type="entry name" value="Redoxin"/>
</dbReference>
<dbReference type="InterPro" id="IPR050553">
    <property type="entry name" value="Thioredoxin_ResA/DsbE_sf"/>
</dbReference>
<dbReference type="SUPFAM" id="SSF52833">
    <property type="entry name" value="Thioredoxin-like"/>
    <property type="match status" value="1"/>
</dbReference>
<dbReference type="Gene3D" id="3.40.30.10">
    <property type="entry name" value="Glutaredoxin"/>
    <property type="match status" value="1"/>
</dbReference>